<reference evidence="2 3" key="1">
    <citation type="submission" date="2019-05" db="EMBL/GenBank/DDBJ databases">
        <title>Another draft genome of Portunus trituberculatus and its Hox gene families provides insights of decapod evolution.</title>
        <authorList>
            <person name="Jeong J.-H."/>
            <person name="Song I."/>
            <person name="Kim S."/>
            <person name="Choi T."/>
            <person name="Kim D."/>
            <person name="Ryu S."/>
            <person name="Kim W."/>
        </authorList>
    </citation>
    <scope>NUCLEOTIDE SEQUENCE [LARGE SCALE GENOMIC DNA]</scope>
    <source>
        <tissue evidence="2">Muscle</tissue>
    </source>
</reference>
<evidence type="ECO:0000256" key="1">
    <source>
        <dbReference type="SAM" id="SignalP"/>
    </source>
</evidence>
<protein>
    <recommendedName>
        <fullName evidence="4">ZP domain-containing protein</fullName>
    </recommendedName>
</protein>
<keyword evidence="1" id="KW-0732">Signal</keyword>
<dbReference type="OrthoDB" id="6368363at2759"/>
<dbReference type="Proteomes" id="UP000324222">
    <property type="component" value="Unassembled WGS sequence"/>
</dbReference>
<sequence>MLLLLTHVFQLHPSTLLYSLPHQISVEGSDDPRCWTQGRRDLGQTTYLLTIDHDLCGSEVHNTSVTSFIIVQENLPILTHSTRRFLVKCNYIPETFTVRAG</sequence>
<accession>A0A5B7IN84</accession>
<gene>
    <name evidence="2" type="ORF">E2C01_078596</name>
</gene>
<comment type="caution">
    <text evidence="2">The sequence shown here is derived from an EMBL/GenBank/DDBJ whole genome shotgun (WGS) entry which is preliminary data.</text>
</comment>
<evidence type="ECO:0000313" key="2">
    <source>
        <dbReference type="EMBL" id="MPC83875.1"/>
    </source>
</evidence>
<feature type="chain" id="PRO_5022725986" description="ZP domain-containing protein" evidence="1">
    <location>
        <begin position="18"/>
        <end position="101"/>
    </location>
</feature>
<organism evidence="2 3">
    <name type="scientific">Portunus trituberculatus</name>
    <name type="common">Swimming crab</name>
    <name type="synonym">Neptunus trituberculatus</name>
    <dbReference type="NCBI Taxonomy" id="210409"/>
    <lineage>
        <taxon>Eukaryota</taxon>
        <taxon>Metazoa</taxon>
        <taxon>Ecdysozoa</taxon>
        <taxon>Arthropoda</taxon>
        <taxon>Crustacea</taxon>
        <taxon>Multicrustacea</taxon>
        <taxon>Malacostraca</taxon>
        <taxon>Eumalacostraca</taxon>
        <taxon>Eucarida</taxon>
        <taxon>Decapoda</taxon>
        <taxon>Pleocyemata</taxon>
        <taxon>Brachyura</taxon>
        <taxon>Eubrachyura</taxon>
        <taxon>Portunoidea</taxon>
        <taxon>Portunidae</taxon>
        <taxon>Portuninae</taxon>
        <taxon>Portunus</taxon>
    </lineage>
</organism>
<evidence type="ECO:0000313" key="3">
    <source>
        <dbReference type="Proteomes" id="UP000324222"/>
    </source>
</evidence>
<keyword evidence="3" id="KW-1185">Reference proteome</keyword>
<feature type="signal peptide" evidence="1">
    <location>
        <begin position="1"/>
        <end position="17"/>
    </location>
</feature>
<evidence type="ECO:0008006" key="4">
    <source>
        <dbReference type="Google" id="ProtNLM"/>
    </source>
</evidence>
<dbReference type="EMBL" id="VSRR010063773">
    <property type="protein sequence ID" value="MPC83875.1"/>
    <property type="molecule type" value="Genomic_DNA"/>
</dbReference>
<proteinExistence type="predicted"/>
<dbReference type="AlphaFoldDB" id="A0A5B7IN84"/>
<name>A0A5B7IN84_PORTR</name>